<protein>
    <submittedName>
        <fullName evidence="16">Glucan ABC transporter ATP-binding protein/ permease</fullName>
    </submittedName>
</protein>
<dbReference type="PROSITE" id="PS50893">
    <property type="entry name" value="ABC_TRANSPORTER_2"/>
    <property type="match status" value="1"/>
</dbReference>
<keyword evidence="5" id="KW-0997">Cell inner membrane</keyword>
<dbReference type="Gene3D" id="3.40.50.300">
    <property type="entry name" value="P-loop containing nucleotide triphosphate hydrolases"/>
    <property type="match status" value="1"/>
</dbReference>
<evidence type="ECO:0000256" key="7">
    <source>
        <dbReference type="ARBA" id="ARBA00022692"/>
    </source>
</evidence>
<dbReference type="SMART" id="SM00382">
    <property type="entry name" value="AAA"/>
    <property type="match status" value="1"/>
</dbReference>
<dbReference type="EMBL" id="VJMF01000032">
    <property type="protein sequence ID" value="TRL35284.1"/>
    <property type="molecule type" value="Genomic_DNA"/>
</dbReference>
<evidence type="ECO:0000256" key="5">
    <source>
        <dbReference type="ARBA" id="ARBA00022519"/>
    </source>
</evidence>
<dbReference type="PANTHER" id="PTHR43394">
    <property type="entry name" value="ATP-DEPENDENT PERMEASE MDL1, MITOCHONDRIAL"/>
    <property type="match status" value="1"/>
</dbReference>
<dbReference type="InterPro" id="IPR017871">
    <property type="entry name" value="ABC_transporter-like_CS"/>
</dbReference>
<dbReference type="InterPro" id="IPR005896">
    <property type="entry name" value="NdvA"/>
</dbReference>
<evidence type="ECO:0000259" key="14">
    <source>
        <dbReference type="PROSITE" id="PS50893"/>
    </source>
</evidence>
<dbReference type="AlphaFoldDB" id="A0A549T073"/>
<dbReference type="InterPro" id="IPR039421">
    <property type="entry name" value="Type_1_exporter"/>
</dbReference>
<dbReference type="RefSeq" id="WP_142862597.1">
    <property type="nucleotide sequence ID" value="NZ_VJMF01000032.1"/>
</dbReference>
<dbReference type="PANTHER" id="PTHR43394:SF1">
    <property type="entry name" value="ATP-BINDING CASSETTE SUB-FAMILY B MEMBER 10, MITOCHONDRIAL"/>
    <property type="match status" value="1"/>
</dbReference>
<keyword evidence="6" id="KW-0762">Sugar transport</keyword>
<keyword evidence="3" id="KW-0813">Transport</keyword>
<dbReference type="InterPro" id="IPR003439">
    <property type="entry name" value="ABC_transporter-like_ATP-bd"/>
</dbReference>
<dbReference type="PROSITE" id="PS00211">
    <property type="entry name" value="ABC_TRANSPORTER_1"/>
    <property type="match status" value="1"/>
</dbReference>
<evidence type="ECO:0000313" key="16">
    <source>
        <dbReference type="EMBL" id="TRL35284.1"/>
    </source>
</evidence>
<feature type="transmembrane region" description="Helical" evidence="13">
    <location>
        <begin position="68"/>
        <end position="87"/>
    </location>
</feature>
<keyword evidence="12 13" id="KW-0472">Membrane</keyword>
<comment type="subcellular location">
    <subcellularLocation>
        <location evidence="1">Cell membrane</location>
        <topology evidence="1">Multi-pass membrane protein</topology>
    </subcellularLocation>
</comment>
<feature type="transmembrane region" description="Helical" evidence="13">
    <location>
        <begin position="20"/>
        <end position="37"/>
    </location>
</feature>
<dbReference type="InterPro" id="IPR027417">
    <property type="entry name" value="P-loop_NTPase"/>
</dbReference>
<dbReference type="NCBIfam" id="NF010178">
    <property type="entry name" value="PRK13657.1"/>
    <property type="match status" value="1"/>
</dbReference>
<dbReference type="GO" id="GO:0016887">
    <property type="term" value="F:ATP hydrolysis activity"/>
    <property type="evidence" value="ECO:0007669"/>
    <property type="project" value="InterPro"/>
</dbReference>
<keyword evidence="10" id="KW-1278">Translocase</keyword>
<comment type="similarity">
    <text evidence="2">Belongs to the ABC transporter superfamily.</text>
</comment>
<comment type="caution">
    <text evidence="16">The sequence shown here is derived from an EMBL/GenBank/DDBJ whole genome shotgun (WGS) entry which is preliminary data.</text>
</comment>
<evidence type="ECO:0000256" key="9">
    <source>
        <dbReference type="ARBA" id="ARBA00022840"/>
    </source>
</evidence>
<evidence type="ECO:0000256" key="10">
    <source>
        <dbReference type="ARBA" id="ARBA00022967"/>
    </source>
</evidence>
<keyword evidence="8" id="KW-0547">Nucleotide-binding</keyword>
<evidence type="ECO:0000313" key="17">
    <source>
        <dbReference type="Proteomes" id="UP000316781"/>
    </source>
</evidence>
<evidence type="ECO:0000256" key="8">
    <source>
        <dbReference type="ARBA" id="ARBA00022741"/>
    </source>
</evidence>
<dbReference type="FunFam" id="3.40.50.300:FF:000221">
    <property type="entry name" value="Multidrug ABC transporter ATP-binding protein"/>
    <property type="match status" value="1"/>
</dbReference>
<feature type="transmembrane region" description="Helical" evidence="13">
    <location>
        <begin position="167"/>
        <end position="186"/>
    </location>
</feature>
<feature type="domain" description="ABC transmembrane type-1" evidence="15">
    <location>
        <begin position="22"/>
        <end position="308"/>
    </location>
</feature>
<dbReference type="CDD" id="cd18562">
    <property type="entry name" value="ABC_6TM_NdvA_beta-glucan_exporter_like"/>
    <property type="match status" value="1"/>
</dbReference>
<dbReference type="Gene3D" id="1.20.1560.10">
    <property type="entry name" value="ABC transporter type 1, transmembrane domain"/>
    <property type="match status" value="1"/>
</dbReference>
<evidence type="ECO:0000256" key="3">
    <source>
        <dbReference type="ARBA" id="ARBA00022448"/>
    </source>
</evidence>
<evidence type="ECO:0000256" key="6">
    <source>
        <dbReference type="ARBA" id="ARBA00022597"/>
    </source>
</evidence>
<evidence type="ECO:0000256" key="13">
    <source>
        <dbReference type="SAM" id="Phobius"/>
    </source>
</evidence>
<keyword evidence="9 16" id="KW-0067">ATP-binding</keyword>
<feature type="domain" description="ABC transporter" evidence="14">
    <location>
        <begin position="344"/>
        <end position="578"/>
    </location>
</feature>
<keyword evidence="4" id="KW-1003">Cell membrane</keyword>
<evidence type="ECO:0000256" key="12">
    <source>
        <dbReference type="ARBA" id="ARBA00023136"/>
    </source>
</evidence>
<dbReference type="GO" id="GO:0015421">
    <property type="term" value="F:ABC-type oligopeptide transporter activity"/>
    <property type="evidence" value="ECO:0007669"/>
    <property type="project" value="TreeGrafter"/>
</dbReference>
<dbReference type="Proteomes" id="UP000316781">
    <property type="component" value="Unassembled WGS sequence"/>
</dbReference>
<sequence length="585" mass="63423">MSVLAVYLRVLAQLKPQKRLAAILVAANLAVAIAQFAEPMLFGRVIDVLTRAQAAGVKLAWGDLVPLLAAWAGFGLFSIAASVLVALHADRLAHRSRLAVMAAYFEHVLDLPSSFHAGAHSGRLLKVMLEGASGMAGLWLSFFRENCASFVALFVLLPATLLVNWRLALPLIVLVIVFGALTSFVLRRTEQLQSKVERHHSSLAEHASDALGNVAVVQSFTRVQSETNALRRIIDELLAAQIPVLSWWALAAVASRASATLTLLVIFLLGAWLHLQGLASIGEIVAFMSFATMLIGRLEQMVGFLNVLFLLAPKIAEFFSILDTRPTVADREDARDLGRLEGEVAFENVSFSYGGERLALRDVSFSARQGETIALVGATGSGKSTTLGLLHRVFDPAQGRVTIDGVDIRDMTLTSLRRNIGVVFQEPMLFARSIEENLRVGKPDANEEEIARAVELAQARDLVARQSEGLSTMVGERGRTLSGGERQRLSIARALLKDPPIMIFDEATSALDATTERQLQQALEAATAGRTTFIIAHRLATVRHADRILVLDRGEIVESGTFDELVAKRGLFADLAKAQFITAGA</sequence>
<keyword evidence="7 13" id="KW-0812">Transmembrane</keyword>
<evidence type="ECO:0000256" key="11">
    <source>
        <dbReference type="ARBA" id="ARBA00022989"/>
    </source>
</evidence>
<evidence type="ECO:0000256" key="2">
    <source>
        <dbReference type="ARBA" id="ARBA00005417"/>
    </source>
</evidence>
<organism evidence="16 17">
    <name type="scientific">Methylosinus sporium</name>
    <dbReference type="NCBI Taxonomy" id="428"/>
    <lineage>
        <taxon>Bacteria</taxon>
        <taxon>Pseudomonadati</taxon>
        <taxon>Pseudomonadota</taxon>
        <taxon>Alphaproteobacteria</taxon>
        <taxon>Hyphomicrobiales</taxon>
        <taxon>Methylocystaceae</taxon>
        <taxon>Methylosinus</taxon>
    </lineage>
</organism>
<evidence type="ECO:0000256" key="1">
    <source>
        <dbReference type="ARBA" id="ARBA00004651"/>
    </source>
</evidence>
<evidence type="ECO:0000256" key="4">
    <source>
        <dbReference type="ARBA" id="ARBA00022475"/>
    </source>
</evidence>
<dbReference type="PROSITE" id="PS50929">
    <property type="entry name" value="ABC_TM1F"/>
    <property type="match status" value="1"/>
</dbReference>
<accession>A0A549T073</accession>
<dbReference type="NCBIfam" id="TIGR01192">
    <property type="entry name" value="chvA"/>
    <property type="match status" value="1"/>
</dbReference>
<dbReference type="GO" id="GO:0015441">
    <property type="term" value="F:ABC-type beta-glucan transporter activity"/>
    <property type="evidence" value="ECO:0007669"/>
    <property type="project" value="InterPro"/>
</dbReference>
<dbReference type="SUPFAM" id="SSF52540">
    <property type="entry name" value="P-loop containing nucleoside triphosphate hydrolases"/>
    <property type="match status" value="1"/>
</dbReference>
<proteinExistence type="inferred from homology"/>
<dbReference type="GO" id="GO:0005524">
    <property type="term" value="F:ATP binding"/>
    <property type="evidence" value="ECO:0007669"/>
    <property type="project" value="UniProtKB-KW"/>
</dbReference>
<evidence type="ECO:0000259" key="15">
    <source>
        <dbReference type="PROSITE" id="PS50929"/>
    </source>
</evidence>
<keyword evidence="11 13" id="KW-1133">Transmembrane helix</keyword>
<dbReference type="SUPFAM" id="SSF90123">
    <property type="entry name" value="ABC transporter transmembrane region"/>
    <property type="match status" value="1"/>
</dbReference>
<dbReference type="InterPro" id="IPR011527">
    <property type="entry name" value="ABC1_TM_dom"/>
</dbReference>
<dbReference type="InterPro" id="IPR003593">
    <property type="entry name" value="AAA+_ATPase"/>
</dbReference>
<dbReference type="GO" id="GO:0005886">
    <property type="term" value="C:plasma membrane"/>
    <property type="evidence" value="ECO:0007669"/>
    <property type="project" value="UniProtKB-SubCell"/>
</dbReference>
<gene>
    <name evidence="16" type="ORF">FM996_08205</name>
</gene>
<dbReference type="InterPro" id="IPR036640">
    <property type="entry name" value="ABC1_TM_sf"/>
</dbReference>
<dbReference type="Pfam" id="PF00005">
    <property type="entry name" value="ABC_tran"/>
    <property type="match status" value="1"/>
</dbReference>
<reference evidence="16 17" key="1">
    <citation type="submission" date="2019-07" db="EMBL/GenBank/DDBJ databases">
        <title>Ln-dependent methylotrophs.</title>
        <authorList>
            <person name="Tani A."/>
        </authorList>
    </citation>
    <scope>NUCLEOTIDE SEQUENCE [LARGE SCALE GENOMIC DNA]</scope>
    <source>
        <strain evidence="16 17">SM89A</strain>
    </source>
</reference>
<dbReference type="Pfam" id="PF00664">
    <property type="entry name" value="ABC_membrane"/>
    <property type="match status" value="1"/>
</dbReference>
<name>A0A549T073_METSR</name>
<feature type="transmembrane region" description="Helical" evidence="13">
    <location>
        <begin position="136"/>
        <end position="161"/>
    </location>
</feature>